<dbReference type="Pfam" id="PF00011">
    <property type="entry name" value="HSP20"/>
    <property type="match status" value="1"/>
</dbReference>
<organism evidence="6 7">
    <name type="scientific">Tuber aestivum</name>
    <name type="common">summer truffle</name>
    <dbReference type="NCBI Taxonomy" id="59557"/>
    <lineage>
        <taxon>Eukaryota</taxon>
        <taxon>Fungi</taxon>
        <taxon>Dikarya</taxon>
        <taxon>Ascomycota</taxon>
        <taxon>Pezizomycotina</taxon>
        <taxon>Pezizomycetes</taxon>
        <taxon>Pezizales</taxon>
        <taxon>Tuberaceae</taxon>
        <taxon>Tuber</taxon>
    </lineage>
</organism>
<dbReference type="InterPro" id="IPR031107">
    <property type="entry name" value="Small_HSP"/>
</dbReference>
<evidence type="ECO:0000256" key="4">
    <source>
        <dbReference type="SAM" id="MobiDB-lite"/>
    </source>
</evidence>
<feature type="region of interest" description="Disordered" evidence="4">
    <location>
        <begin position="69"/>
        <end position="117"/>
    </location>
</feature>
<evidence type="ECO:0000313" key="7">
    <source>
        <dbReference type="Proteomes" id="UP001412239"/>
    </source>
</evidence>
<dbReference type="PROSITE" id="PS01031">
    <property type="entry name" value="SHSP"/>
    <property type="match status" value="1"/>
</dbReference>
<reference evidence="6" key="1">
    <citation type="submission" date="2015-10" db="EMBL/GenBank/DDBJ databases">
        <authorList>
            <person name="Regsiter A."/>
            <person name="william w."/>
        </authorList>
    </citation>
    <scope>NUCLEOTIDE SEQUENCE</scope>
    <source>
        <strain evidence="6">Montdore</strain>
    </source>
</reference>
<evidence type="ECO:0000256" key="2">
    <source>
        <dbReference type="PROSITE-ProRule" id="PRU00285"/>
    </source>
</evidence>
<keyword evidence="1" id="KW-0346">Stress response</keyword>
<dbReference type="SUPFAM" id="SSF49764">
    <property type="entry name" value="HSP20-like chaperones"/>
    <property type="match status" value="1"/>
</dbReference>
<name>A0A292PYR7_9PEZI</name>
<dbReference type="Proteomes" id="UP001412239">
    <property type="component" value="Unassembled WGS sequence"/>
</dbReference>
<dbReference type="InterPro" id="IPR002068">
    <property type="entry name" value="A-crystallin/Hsp20_dom"/>
</dbReference>
<evidence type="ECO:0000256" key="1">
    <source>
        <dbReference type="ARBA" id="ARBA00023016"/>
    </source>
</evidence>
<accession>A0A292PYR7</accession>
<feature type="compositionally biased region" description="Basic and acidic residues" evidence="4">
    <location>
        <begin position="72"/>
        <end position="115"/>
    </location>
</feature>
<dbReference type="EMBL" id="LN891010">
    <property type="protein sequence ID" value="CUS11855.1"/>
    <property type="molecule type" value="Genomic_DNA"/>
</dbReference>
<dbReference type="AlphaFoldDB" id="A0A292PYR7"/>
<dbReference type="CDD" id="cd06464">
    <property type="entry name" value="ACD_sHsps-like"/>
    <property type="match status" value="1"/>
</dbReference>
<dbReference type="PANTHER" id="PTHR11527">
    <property type="entry name" value="HEAT-SHOCK PROTEIN 20 FAMILY MEMBER"/>
    <property type="match status" value="1"/>
</dbReference>
<dbReference type="InterPro" id="IPR008978">
    <property type="entry name" value="HSP20-like_chaperone"/>
</dbReference>
<feature type="domain" description="SHSP" evidence="5">
    <location>
        <begin position="25"/>
        <end position="169"/>
    </location>
</feature>
<gene>
    <name evidence="6" type="ORF">GSTUAT00004038001</name>
</gene>
<evidence type="ECO:0000256" key="3">
    <source>
        <dbReference type="RuleBase" id="RU003616"/>
    </source>
</evidence>
<sequence length="169" mass="19367">MSLLRQYSDIFSLLDETARTSQHSNRRGTFSPSFDVHETEKAYILEGELPGLHDKSNLSIEFTDPQTLLVRGKTERMHRESSDGDESTVTKKDKEVQREDKGSTEEEKKDKDSKPRYWVSERTVGEFQRSFSFPSYVDVDAVKASLTHGILKIVVPKKQSQIAKRIEIS</sequence>
<evidence type="ECO:0000313" key="6">
    <source>
        <dbReference type="EMBL" id="CUS11855.1"/>
    </source>
</evidence>
<proteinExistence type="inferred from homology"/>
<keyword evidence="7" id="KW-1185">Reference proteome</keyword>
<evidence type="ECO:0000259" key="5">
    <source>
        <dbReference type="PROSITE" id="PS01031"/>
    </source>
</evidence>
<comment type="similarity">
    <text evidence="2 3">Belongs to the small heat shock protein (HSP20) family.</text>
</comment>
<dbReference type="Gene3D" id="2.60.40.790">
    <property type="match status" value="1"/>
</dbReference>
<protein>
    <recommendedName>
        <fullName evidence="5">SHSP domain-containing protein</fullName>
    </recommendedName>
</protein>